<evidence type="ECO:0000256" key="1">
    <source>
        <dbReference type="ARBA" id="ARBA00012513"/>
    </source>
</evidence>
<keyword evidence="8" id="KW-1133">Transmembrane helix</keyword>
<evidence type="ECO:0000259" key="9">
    <source>
        <dbReference type="PROSITE" id="PS50011"/>
    </source>
</evidence>
<dbReference type="SUPFAM" id="SSF56112">
    <property type="entry name" value="Protein kinase-like (PK-like)"/>
    <property type="match status" value="1"/>
</dbReference>
<evidence type="ECO:0000256" key="8">
    <source>
        <dbReference type="SAM" id="Phobius"/>
    </source>
</evidence>
<dbReference type="Pfam" id="PF00069">
    <property type="entry name" value="Pkinase"/>
    <property type="match status" value="1"/>
</dbReference>
<keyword evidence="3" id="KW-0808">Transferase</keyword>
<evidence type="ECO:0000256" key="5">
    <source>
        <dbReference type="ARBA" id="ARBA00022777"/>
    </source>
</evidence>
<evidence type="ECO:0000313" key="10">
    <source>
        <dbReference type="EMBL" id="WUN78697.1"/>
    </source>
</evidence>
<gene>
    <name evidence="10" type="ORF">OHA91_09375</name>
</gene>
<evidence type="ECO:0000256" key="6">
    <source>
        <dbReference type="ARBA" id="ARBA00022840"/>
    </source>
</evidence>
<keyword evidence="6" id="KW-0067">ATP-binding</keyword>
<proteinExistence type="predicted"/>
<keyword evidence="11" id="KW-1185">Reference proteome</keyword>
<keyword evidence="4" id="KW-0547">Nucleotide-binding</keyword>
<evidence type="ECO:0000256" key="3">
    <source>
        <dbReference type="ARBA" id="ARBA00022679"/>
    </source>
</evidence>
<evidence type="ECO:0000256" key="2">
    <source>
        <dbReference type="ARBA" id="ARBA00022527"/>
    </source>
</evidence>
<dbReference type="InterPro" id="IPR011009">
    <property type="entry name" value="Kinase-like_dom_sf"/>
</dbReference>
<dbReference type="PANTHER" id="PTHR43289:SF6">
    <property type="entry name" value="SERINE_THREONINE-PROTEIN KINASE NEKL-3"/>
    <property type="match status" value="1"/>
</dbReference>
<dbReference type="Proteomes" id="UP001432312">
    <property type="component" value="Chromosome"/>
</dbReference>
<organism evidence="10 11">
    <name type="scientific">Streptomyces erythrochromogenes</name>
    <dbReference type="NCBI Taxonomy" id="285574"/>
    <lineage>
        <taxon>Bacteria</taxon>
        <taxon>Bacillati</taxon>
        <taxon>Actinomycetota</taxon>
        <taxon>Actinomycetes</taxon>
        <taxon>Kitasatosporales</taxon>
        <taxon>Streptomycetaceae</taxon>
        <taxon>Streptomyces</taxon>
    </lineage>
</organism>
<keyword evidence="5 10" id="KW-0418">Kinase</keyword>
<keyword evidence="2" id="KW-0723">Serine/threonine-protein kinase</keyword>
<keyword evidence="8" id="KW-0812">Transmembrane</keyword>
<feature type="region of interest" description="Disordered" evidence="7">
    <location>
        <begin position="424"/>
        <end position="449"/>
    </location>
</feature>
<feature type="domain" description="Protein kinase" evidence="9">
    <location>
        <begin position="12"/>
        <end position="322"/>
    </location>
</feature>
<dbReference type="RefSeq" id="WP_266492896.1">
    <property type="nucleotide sequence ID" value="NZ_CP108036.1"/>
</dbReference>
<sequence length="588" mass="63023">MAAENPGVLQQRYWLDQAWEEHEGTVYWSAFDQKERAEVFVQQLQPLAQRTGSEPLLEPFPDRAAVAGPRPPSGKGWTKSSKAAARARASKDQIAVPGDLMRQVRRVSSPRSPHLLAVHDVFEHGGSVWVVMDPVQPISLRQLLKEQGKLGGAGAAYLGVEMAAALQEMHDAGIAHGRFDPRSVFFRGDRTLALAGYGLAPSPHDGQGPWLRPWRPDSRYTAPELARHTADRPPTPSCSGDLWALGMVLYEILMGSRSLLYGPLRRFRWIRKVHDARPPRVPGEAELTLLLAVLLSPHPGARTSAAAAAVSLRRLAGLHEPMPGGHWAVANRPPRSFSEHLREQLVHVFTTATSRAMAAFLTGVLVTLVTLFGWHLVSRPSAPDPLTALLSGAVFGAAYGTVRVVLMASWHCLALLRGAPAPDAQAAPRPPAAAGAPSGAAQAPEPAASAAPPAHLLRLPACTPRLTLLDAPAHVGRAVRLEFTLDVPPGHPWHRASGDARAPAELMLVASPRGAGSTLVPPCAGYRVQAPGGEAAAFTFTAHAPGRHRLRITVYDRAHGVVLQELDATLEAEEPALLGSARHDGPEF</sequence>
<dbReference type="EC" id="2.7.11.1" evidence="1"/>
<dbReference type="PROSITE" id="PS50011">
    <property type="entry name" value="PROTEIN_KINASE_DOM"/>
    <property type="match status" value="1"/>
</dbReference>
<feature type="transmembrane region" description="Helical" evidence="8">
    <location>
        <begin position="357"/>
        <end position="377"/>
    </location>
</feature>
<protein>
    <recommendedName>
        <fullName evidence="1">non-specific serine/threonine protein kinase</fullName>
        <ecNumber evidence="1">2.7.11.1</ecNumber>
    </recommendedName>
</protein>
<accession>A0ABZ1Q8D1</accession>
<dbReference type="Gene3D" id="1.10.510.10">
    <property type="entry name" value="Transferase(Phosphotransferase) domain 1"/>
    <property type="match status" value="1"/>
</dbReference>
<feature type="region of interest" description="Disordered" evidence="7">
    <location>
        <begin position="53"/>
        <end position="89"/>
    </location>
</feature>
<reference evidence="10" key="1">
    <citation type="submission" date="2022-10" db="EMBL/GenBank/DDBJ databases">
        <title>The complete genomes of actinobacterial strains from the NBC collection.</title>
        <authorList>
            <person name="Joergensen T.S."/>
            <person name="Alvarez Arevalo M."/>
            <person name="Sterndorff E.B."/>
            <person name="Faurdal D."/>
            <person name="Vuksanovic O."/>
            <person name="Mourched A.-S."/>
            <person name="Charusanti P."/>
            <person name="Shaw S."/>
            <person name="Blin K."/>
            <person name="Weber T."/>
        </authorList>
    </citation>
    <scope>NUCLEOTIDE SEQUENCE</scope>
    <source>
        <strain evidence="10">NBC_00303</strain>
    </source>
</reference>
<evidence type="ECO:0000313" key="11">
    <source>
        <dbReference type="Proteomes" id="UP001432312"/>
    </source>
</evidence>
<dbReference type="GO" id="GO:0016301">
    <property type="term" value="F:kinase activity"/>
    <property type="evidence" value="ECO:0007669"/>
    <property type="project" value="UniProtKB-KW"/>
</dbReference>
<dbReference type="InterPro" id="IPR000719">
    <property type="entry name" value="Prot_kinase_dom"/>
</dbReference>
<dbReference type="EMBL" id="CP108036">
    <property type="protein sequence ID" value="WUN78697.1"/>
    <property type="molecule type" value="Genomic_DNA"/>
</dbReference>
<dbReference type="PANTHER" id="PTHR43289">
    <property type="entry name" value="MITOGEN-ACTIVATED PROTEIN KINASE KINASE KINASE 20-RELATED"/>
    <property type="match status" value="1"/>
</dbReference>
<feature type="transmembrane region" description="Helical" evidence="8">
    <location>
        <begin position="389"/>
        <end position="410"/>
    </location>
</feature>
<keyword evidence="8" id="KW-0472">Membrane</keyword>
<evidence type="ECO:0000256" key="7">
    <source>
        <dbReference type="SAM" id="MobiDB-lite"/>
    </source>
</evidence>
<dbReference type="GeneID" id="95496242"/>
<name>A0ABZ1Q8D1_9ACTN</name>
<evidence type="ECO:0000256" key="4">
    <source>
        <dbReference type="ARBA" id="ARBA00022741"/>
    </source>
</evidence>
<dbReference type="SMART" id="SM00220">
    <property type="entry name" value="S_TKc"/>
    <property type="match status" value="1"/>
</dbReference>
<dbReference type="CDD" id="cd00180">
    <property type="entry name" value="PKc"/>
    <property type="match status" value="1"/>
</dbReference>